<dbReference type="AlphaFoldDB" id="A0A7W7T4W1"/>
<protein>
    <submittedName>
        <fullName evidence="2">Uncharacterized protein</fullName>
    </submittedName>
</protein>
<evidence type="ECO:0000313" key="2">
    <source>
        <dbReference type="EMBL" id="MBB4966057.1"/>
    </source>
</evidence>
<dbReference type="Proteomes" id="UP000542674">
    <property type="component" value="Unassembled WGS sequence"/>
</dbReference>
<keyword evidence="3" id="KW-1185">Reference proteome</keyword>
<feature type="compositionally biased region" description="Basic and acidic residues" evidence="1">
    <location>
        <begin position="29"/>
        <end position="41"/>
    </location>
</feature>
<name>A0A7W7T4W1_9PSEU</name>
<gene>
    <name evidence="2" type="ORF">F4559_003416</name>
</gene>
<evidence type="ECO:0000313" key="3">
    <source>
        <dbReference type="Proteomes" id="UP000542674"/>
    </source>
</evidence>
<accession>A0A7W7T4W1</accession>
<dbReference type="RefSeq" id="WP_281386321.1">
    <property type="nucleotide sequence ID" value="NZ_BAABAI010000019.1"/>
</dbReference>
<reference evidence="2 3" key="1">
    <citation type="submission" date="2020-08" db="EMBL/GenBank/DDBJ databases">
        <title>Sequencing the genomes of 1000 actinobacteria strains.</title>
        <authorList>
            <person name="Klenk H.-P."/>
        </authorList>
    </citation>
    <scope>NUCLEOTIDE SEQUENCE [LARGE SCALE GENOMIC DNA]</scope>
    <source>
        <strain evidence="2 3">DSM 45084</strain>
    </source>
</reference>
<comment type="caution">
    <text evidence="2">The sequence shown here is derived from an EMBL/GenBank/DDBJ whole genome shotgun (WGS) entry which is preliminary data.</text>
</comment>
<feature type="compositionally biased region" description="Basic and acidic residues" evidence="1">
    <location>
        <begin position="1"/>
        <end position="17"/>
    </location>
</feature>
<dbReference type="EMBL" id="JACHJS010000001">
    <property type="protein sequence ID" value="MBB4966057.1"/>
    <property type="molecule type" value="Genomic_DNA"/>
</dbReference>
<evidence type="ECO:0000256" key="1">
    <source>
        <dbReference type="SAM" id="MobiDB-lite"/>
    </source>
</evidence>
<proteinExistence type="predicted"/>
<feature type="region of interest" description="Disordered" evidence="1">
    <location>
        <begin position="1"/>
        <end position="41"/>
    </location>
</feature>
<organism evidence="2 3">
    <name type="scientific">Saccharothrix violaceirubra</name>
    <dbReference type="NCBI Taxonomy" id="413306"/>
    <lineage>
        <taxon>Bacteria</taxon>
        <taxon>Bacillati</taxon>
        <taxon>Actinomycetota</taxon>
        <taxon>Actinomycetes</taxon>
        <taxon>Pseudonocardiales</taxon>
        <taxon>Pseudonocardiaceae</taxon>
        <taxon>Saccharothrix</taxon>
    </lineage>
</organism>
<sequence>MGQHEDKTDQDRKDPPHKPQGSGSQGAPDPDKPDGKHGSGS</sequence>